<protein>
    <recommendedName>
        <fullName evidence="4">Ig-like domain-containing protein</fullName>
    </recommendedName>
</protein>
<proteinExistence type="predicted"/>
<accession>A0ABP6V1S4</accession>
<dbReference type="Gene3D" id="2.60.40.2700">
    <property type="match status" value="2"/>
</dbReference>
<feature type="region of interest" description="Disordered" evidence="1">
    <location>
        <begin position="354"/>
        <end position="380"/>
    </location>
</feature>
<sequence length="466" mass="48179">MLSVSPLPDDAWHNTGLTYRVRAVDEGPLATGVSVVTYRLTGANVGSGQLDRVAGGDIWIGGDGITRVEVEAVDGNGNSAYADFQVRIDRAVPVVVYEGLKPGVTIPLGGDARWDYSCADATGPGVSGLAECTGDLPSGSVLPATTVGDFSLAVRARDKAGNTIVSPFVYHVVDGLRATAPPKITGTPSLGSVLTGTPAEFSPAPDTTGCQWLRDGAPIPGATAHLRTVEQDDLGHNLALRCTAQRAGFPGASATSEPLPVPLAPMPDVVADVAVSGEGRVGQTLTAGYQRRPSLAASAPTLTVRWTRDGVEIPGATGTTYAVSAADQGHRLSAFVRAEWEGYVTTDFPAANGIDVAPAPGGGPGKPGGPTTDQGDRASASVTARGKALSHRRVRLRIRVVAGPLPADGEVVVRRGRAVVATGYVRAGRIVLTLRRQPVGKARYRVRYLGSASVAPAETVLRVRVR</sequence>
<evidence type="ECO:0000313" key="3">
    <source>
        <dbReference type="Proteomes" id="UP001500301"/>
    </source>
</evidence>
<comment type="caution">
    <text evidence="2">The sequence shown here is derived from an EMBL/GenBank/DDBJ whole genome shotgun (WGS) entry which is preliminary data.</text>
</comment>
<keyword evidence="3" id="KW-1185">Reference proteome</keyword>
<evidence type="ECO:0000313" key="2">
    <source>
        <dbReference type="EMBL" id="GAA3525312.1"/>
    </source>
</evidence>
<dbReference type="Proteomes" id="UP001500301">
    <property type="component" value="Unassembled WGS sequence"/>
</dbReference>
<evidence type="ECO:0008006" key="4">
    <source>
        <dbReference type="Google" id="ProtNLM"/>
    </source>
</evidence>
<gene>
    <name evidence="2" type="ORF">GCM10022263_12500</name>
</gene>
<name>A0ABP6V1S4_9ACTN</name>
<reference evidence="3" key="1">
    <citation type="journal article" date="2019" name="Int. J. Syst. Evol. Microbiol.">
        <title>The Global Catalogue of Microorganisms (GCM) 10K type strain sequencing project: providing services to taxonomists for standard genome sequencing and annotation.</title>
        <authorList>
            <consortium name="The Broad Institute Genomics Platform"/>
            <consortium name="The Broad Institute Genome Sequencing Center for Infectious Disease"/>
            <person name="Wu L."/>
            <person name="Ma J."/>
        </authorList>
    </citation>
    <scope>NUCLEOTIDE SEQUENCE [LARGE SCALE GENOMIC DNA]</scope>
    <source>
        <strain evidence="3">JCM 17460</strain>
    </source>
</reference>
<dbReference type="EMBL" id="BAABBB010000007">
    <property type="protein sequence ID" value="GAA3525312.1"/>
    <property type="molecule type" value="Genomic_DNA"/>
</dbReference>
<evidence type="ECO:0000256" key="1">
    <source>
        <dbReference type="SAM" id="MobiDB-lite"/>
    </source>
</evidence>
<organism evidence="2 3">
    <name type="scientific">Nocardioides daeguensis</name>
    <dbReference type="NCBI Taxonomy" id="908359"/>
    <lineage>
        <taxon>Bacteria</taxon>
        <taxon>Bacillati</taxon>
        <taxon>Actinomycetota</taxon>
        <taxon>Actinomycetes</taxon>
        <taxon>Propionibacteriales</taxon>
        <taxon>Nocardioidaceae</taxon>
        <taxon>Nocardioides</taxon>
    </lineage>
</organism>